<protein>
    <submittedName>
        <fullName evidence="3">Uncharacterized protein</fullName>
    </submittedName>
</protein>
<accession>A0A423I9W0</accession>
<sequence>MLPFAAITVADFFLVGIFAVFPRVTAKKETLRPGGFEWCRPYRVARKRGGGEMSVGSLNARKDERFPA</sequence>
<evidence type="ECO:0000313" key="3">
    <source>
        <dbReference type="EMBL" id="RON22246.1"/>
    </source>
</evidence>
<organism evidence="3 4">
    <name type="scientific">Pseudomonas frederiksbergensis</name>
    <dbReference type="NCBI Taxonomy" id="104087"/>
    <lineage>
        <taxon>Bacteria</taxon>
        <taxon>Pseudomonadati</taxon>
        <taxon>Pseudomonadota</taxon>
        <taxon>Gammaproteobacteria</taxon>
        <taxon>Pseudomonadales</taxon>
        <taxon>Pseudomonadaceae</taxon>
        <taxon>Pseudomonas</taxon>
    </lineage>
</organism>
<feature type="region of interest" description="Disordered" evidence="1">
    <location>
        <begin position="49"/>
        <end position="68"/>
    </location>
</feature>
<dbReference type="AlphaFoldDB" id="A0A423I9W0"/>
<evidence type="ECO:0000313" key="4">
    <source>
        <dbReference type="Proteomes" id="UP000283260"/>
    </source>
</evidence>
<proteinExistence type="predicted"/>
<comment type="caution">
    <text evidence="3">The sequence shown here is derived from an EMBL/GenBank/DDBJ whole genome shotgun (WGS) entry which is preliminary data.</text>
</comment>
<feature type="transmembrane region" description="Helical" evidence="2">
    <location>
        <begin position="6"/>
        <end position="24"/>
    </location>
</feature>
<reference evidence="3 4" key="1">
    <citation type="submission" date="2016-10" db="EMBL/GenBank/DDBJ databases">
        <title>Comparative genome analysis of multiple Pseudomonas spp. focuses on biocontrol and plant growth promoting traits.</title>
        <authorList>
            <person name="Tao X.-Y."/>
            <person name="Taylor C.G."/>
        </authorList>
    </citation>
    <scope>NUCLEOTIDE SEQUENCE [LARGE SCALE GENOMIC DNA]</scope>
    <source>
        <strain evidence="3 4">94G2</strain>
    </source>
</reference>
<evidence type="ECO:0000256" key="1">
    <source>
        <dbReference type="SAM" id="MobiDB-lite"/>
    </source>
</evidence>
<dbReference type="EMBL" id="MOBL01000194">
    <property type="protein sequence ID" value="RON22246.1"/>
    <property type="molecule type" value="Genomic_DNA"/>
</dbReference>
<name>A0A423I9W0_9PSED</name>
<keyword evidence="2" id="KW-0812">Transmembrane</keyword>
<gene>
    <name evidence="3" type="ORF">BK661_27880</name>
</gene>
<evidence type="ECO:0000256" key="2">
    <source>
        <dbReference type="SAM" id="Phobius"/>
    </source>
</evidence>
<keyword evidence="2" id="KW-0472">Membrane</keyword>
<dbReference type="Proteomes" id="UP000283260">
    <property type="component" value="Unassembled WGS sequence"/>
</dbReference>
<keyword evidence="2" id="KW-1133">Transmembrane helix</keyword>